<dbReference type="Gene3D" id="3.10.20.90">
    <property type="entry name" value="Phosphatidylinositol 3-kinase Catalytic Subunit, Chain A, domain 1"/>
    <property type="match status" value="1"/>
</dbReference>
<accession>A0A2X0N0N9</accession>
<evidence type="ECO:0000256" key="1">
    <source>
        <dbReference type="SAM" id="MobiDB-lite"/>
    </source>
</evidence>
<dbReference type="PANTHER" id="PTHR46467">
    <property type="entry name" value="TETHER CONTAINING UBX DOMAIN FOR GLUT4"/>
    <property type="match status" value="1"/>
</dbReference>
<reference evidence="3 4" key="1">
    <citation type="submission" date="2016-11" db="EMBL/GenBank/DDBJ databases">
        <authorList>
            <person name="Jaros S."/>
            <person name="Januszkiewicz K."/>
            <person name="Wedrychowicz H."/>
        </authorList>
    </citation>
    <scope>NUCLEOTIDE SEQUENCE [LARGE SCALE GENOMIC DNA]</scope>
</reference>
<feature type="region of interest" description="Disordered" evidence="1">
    <location>
        <begin position="1"/>
        <end position="51"/>
    </location>
</feature>
<dbReference type="InterPro" id="IPR029071">
    <property type="entry name" value="Ubiquitin-like_domsf"/>
</dbReference>
<keyword evidence="4" id="KW-1185">Reference proteome</keyword>
<evidence type="ECO:0000313" key="4">
    <source>
        <dbReference type="Proteomes" id="UP000249464"/>
    </source>
</evidence>
<proteinExistence type="predicted"/>
<evidence type="ECO:0000259" key="2">
    <source>
        <dbReference type="PROSITE" id="PS50033"/>
    </source>
</evidence>
<dbReference type="InterPro" id="IPR001012">
    <property type="entry name" value="UBX_dom"/>
</dbReference>
<dbReference type="Pfam" id="PF00789">
    <property type="entry name" value="UBX"/>
    <property type="match status" value="1"/>
</dbReference>
<evidence type="ECO:0000313" key="3">
    <source>
        <dbReference type="EMBL" id="SGY83630.1"/>
    </source>
</evidence>
<feature type="compositionally biased region" description="Low complexity" evidence="1">
    <location>
        <begin position="69"/>
        <end position="80"/>
    </location>
</feature>
<dbReference type="EMBL" id="FQNC01000049">
    <property type="protein sequence ID" value="SGY83630.1"/>
    <property type="molecule type" value="Genomic_DNA"/>
</dbReference>
<organism evidence="3 4">
    <name type="scientific">Microbotryum silenes-dioicae</name>
    <dbReference type="NCBI Taxonomy" id="796604"/>
    <lineage>
        <taxon>Eukaryota</taxon>
        <taxon>Fungi</taxon>
        <taxon>Dikarya</taxon>
        <taxon>Basidiomycota</taxon>
        <taxon>Pucciniomycotina</taxon>
        <taxon>Microbotryomycetes</taxon>
        <taxon>Microbotryales</taxon>
        <taxon>Microbotryaceae</taxon>
        <taxon>Microbotryum</taxon>
    </lineage>
</organism>
<name>A0A2X0N0N9_9BASI</name>
<sequence length="375" mass="40308">MDPSTTPDAGVPPQALAGDAPLHASNPAVAESSPAPTSSSSSLSSSSPSAVVPTAIPAVVASTSDALATTAVAASASTSSQPVGSVSDHAPSESDSQAEPTCPRSPLTAPPTWNIDRALTTTTSQPPQTTEKIVPLLSVSPDGSKTRLFHAKYFLPVQSDPSTSRMVDLPESYFAPTAVELQTAFAGQVKKREDLLERPLLTQMLRDREEATKSRERASRWPQTRIRVRFADRSQLEGVFPSTDKMVAIYEFVKLALSEEIRQTPFLLYQTPPRREFPKGDLNSRGKSLMDLELTPSSVFYIKFLERQELDTMKPPPLRPELIGAAVQFPLPPPFDPTAKPPPETSGKKTSTGQKLGFGGSSGKVTPSWMKLGKK</sequence>
<dbReference type="GO" id="GO:0012506">
    <property type="term" value="C:vesicle membrane"/>
    <property type="evidence" value="ECO:0007669"/>
    <property type="project" value="TreeGrafter"/>
</dbReference>
<dbReference type="GO" id="GO:0006886">
    <property type="term" value="P:intracellular protein transport"/>
    <property type="evidence" value="ECO:0007669"/>
    <property type="project" value="TreeGrafter"/>
</dbReference>
<gene>
    <name evidence="3" type="primary">BQ5605_C009g05646</name>
    <name evidence="3" type="ORF">BQ5605_C009G05646</name>
</gene>
<dbReference type="STRING" id="796604.A0A2X0N0N9"/>
<protein>
    <submittedName>
        <fullName evidence="3">BQ5605_C009g05646 protein</fullName>
    </submittedName>
</protein>
<dbReference type="Proteomes" id="UP000249464">
    <property type="component" value="Unassembled WGS sequence"/>
</dbReference>
<dbReference type="AlphaFoldDB" id="A0A2X0N0N9"/>
<dbReference type="PANTHER" id="PTHR46467:SF1">
    <property type="entry name" value="TETHER CONTAINING UBX DOMAIN FOR GLUT4"/>
    <property type="match status" value="1"/>
</dbReference>
<dbReference type="SMART" id="SM00166">
    <property type="entry name" value="UBX"/>
    <property type="match status" value="1"/>
</dbReference>
<feature type="compositionally biased region" description="Low complexity" evidence="1">
    <location>
        <begin position="27"/>
        <end position="51"/>
    </location>
</feature>
<dbReference type="SUPFAM" id="SSF54236">
    <property type="entry name" value="Ubiquitin-like"/>
    <property type="match status" value="1"/>
</dbReference>
<dbReference type="GO" id="GO:0005634">
    <property type="term" value="C:nucleus"/>
    <property type="evidence" value="ECO:0007669"/>
    <property type="project" value="TreeGrafter"/>
</dbReference>
<feature type="domain" description="UBX" evidence="2">
    <location>
        <begin position="219"/>
        <end position="302"/>
    </location>
</feature>
<feature type="region of interest" description="Disordered" evidence="1">
    <location>
        <begin position="69"/>
        <end position="113"/>
    </location>
</feature>
<feature type="compositionally biased region" description="Pro residues" evidence="1">
    <location>
        <begin position="330"/>
        <end position="344"/>
    </location>
</feature>
<dbReference type="PROSITE" id="PS50033">
    <property type="entry name" value="UBX"/>
    <property type="match status" value="1"/>
</dbReference>
<dbReference type="GO" id="GO:0005737">
    <property type="term" value="C:cytoplasm"/>
    <property type="evidence" value="ECO:0007669"/>
    <property type="project" value="TreeGrafter"/>
</dbReference>
<feature type="region of interest" description="Disordered" evidence="1">
    <location>
        <begin position="330"/>
        <end position="375"/>
    </location>
</feature>